<dbReference type="InterPro" id="IPR036928">
    <property type="entry name" value="AS_sf"/>
</dbReference>
<dbReference type="RefSeq" id="XP_026609147.1">
    <property type="nucleotide sequence ID" value="XM_026743302.1"/>
</dbReference>
<dbReference type="GeneID" id="38111656"/>
<evidence type="ECO:0008006" key="3">
    <source>
        <dbReference type="Google" id="ProtNLM"/>
    </source>
</evidence>
<dbReference type="Gene3D" id="3.90.1300.10">
    <property type="entry name" value="Amidase signature (AS) domain"/>
    <property type="match status" value="1"/>
</dbReference>
<gene>
    <name evidence="1" type="ORF">DSM5745_01286</name>
</gene>
<organism evidence="1 2">
    <name type="scientific">Aspergillus mulundensis</name>
    <dbReference type="NCBI Taxonomy" id="1810919"/>
    <lineage>
        <taxon>Eukaryota</taxon>
        <taxon>Fungi</taxon>
        <taxon>Dikarya</taxon>
        <taxon>Ascomycota</taxon>
        <taxon>Pezizomycotina</taxon>
        <taxon>Eurotiomycetes</taxon>
        <taxon>Eurotiomycetidae</taxon>
        <taxon>Eurotiales</taxon>
        <taxon>Aspergillaceae</taxon>
        <taxon>Aspergillus</taxon>
        <taxon>Aspergillus subgen. Nidulantes</taxon>
    </lineage>
</organism>
<dbReference type="EMBL" id="PVWQ01000001">
    <property type="protein sequence ID" value="RDW93964.1"/>
    <property type="molecule type" value="Genomic_DNA"/>
</dbReference>
<dbReference type="SUPFAM" id="SSF75304">
    <property type="entry name" value="Amidase signature (AS) enzymes"/>
    <property type="match status" value="1"/>
</dbReference>
<accession>A0A3D8T612</accession>
<proteinExistence type="predicted"/>
<dbReference type="OrthoDB" id="4347796at2759"/>
<evidence type="ECO:0000313" key="2">
    <source>
        <dbReference type="Proteomes" id="UP000256690"/>
    </source>
</evidence>
<comment type="caution">
    <text evidence="1">The sequence shown here is derived from an EMBL/GenBank/DDBJ whole genome shotgun (WGS) entry which is preliminary data.</text>
</comment>
<evidence type="ECO:0000313" key="1">
    <source>
        <dbReference type="EMBL" id="RDW93964.1"/>
    </source>
</evidence>
<reference evidence="1 2" key="1">
    <citation type="journal article" date="2018" name="IMA Fungus">
        <title>IMA Genome-F 9: Draft genome sequence of Annulohypoxylon stygium, Aspergillus mulundensis, Berkeleyomyces basicola (syn. Thielaviopsis basicola), Ceratocystis smalleyi, two Cercospora beticola strains, Coleophoma cylindrospora, Fusarium fracticaudum, Phialophora cf. hyalina, and Morchella septimelata.</title>
        <authorList>
            <person name="Wingfield B.D."/>
            <person name="Bills G.F."/>
            <person name="Dong Y."/>
            <person name="Huang W."/>
            <person name="Nel W.J."/>
            <person name="Swalarsk-Parry B.S."/>
            <person name="Vaghefi N."/>
            <person name="Wilken P.M."/>
            <person name="An Z."/>
            <person name="de Beer Z.W."/>
            <person name="De Vos L."/>
            <person name="Chen L."/>
            <person name="Duong T.A."/>
            <person name="Gao Y."/>
            <person name="Hammerbacher A."/>
            <person name="Kikkert J.R."/>
            <person name="Li Y."/>
            <person name="Li H."/>
            <person name="Li K."/>
            <person name="Li Q."/>
            <person name="Liu X."/>
            <person name="Ma X."/>
            <person name="Naidoo K."/>
            <person name="Pethybridge S.J."/>
            <person name="Sun J."/>
            <person name="Steenkamp E.T."/>
            <person name="van der Nest M.A."/>
            <person name="van Wyk S."/>
            <person name="Wingfield M.J."/>
            <person name="Xiong C."/>
            <person name="Yue Q."/>
            <person name="Zhang X."/>
        </authorList>
    </citation>
    <scope>NUCLEOTIDE SEQUENCE [LARGE SCALE GENOMIC DNA]</scope>
    <source>
        <strain evidence="1 2">DSM 5745</strain>
    </source>
</reference>
<dbReference type="STRING" id="1810919.A0A3D8T612"/>
<sequence length="278" mass="31205">MPVFFGQDISRFARFINKWYGDGPGLIRDDPKKKSVQILYPSNYLPTPNAAQTAVINKFVKGLESAISVKRTGFSLVEQWKKDLPDSKQHADIVPYLEKAGIYPFYHDQYRNSAPFRDEYKAKYGKPAFVHRQLIWQWEIGKSISQELRDESWRRSEVYRNWLLDSVFKPADKNTLTVMILPIEAGKPNYRDADLPPNGLLSGYAALNMSNMLRAPEVTAPVGDIPYHSIVTDREERLPVAVSVIGAPGTDLLLVDLVEKGMVGAGLGTTVKTGSVAF</sequence>
<dbReference type="Proteomes" id="UP000256690">
    <property type="component" value="Unassembled WGS sequence"/>
</dbReference>
<protein>
    <recommendedName>
        <fullName evidence="3">Amidase domain-containing protein</fullName>
    </recommendedName>
</protein>
<dbReference type="AlphaFoldDB" id="A0A3D8T612"/>
<name>A0A3D8T612_9EURO</name>
<keyword evidence="2" id="KW-1185">Reference proteome</keyword>